<feature type="domain" description="AB hydrolase-1" evidence="1">
    <location>
        <begin position="62"/>
        <end position="300"/>
    </location>
</feature>
<proteinExistence type="predicted"/>
<dbReference type="GO" id="GO:0016787">
    <property type="term" value="F:hydrolase activity"/>
    <property type="evidence" value="ECO:0007669"/>
    <property type="project" value="UniProtKB-KW"/>
</dbReference>
<dbReference type="InterPro" id="IPR029058">
    <property type="entry name" value="AB_hydrolase_fold"/>
</dbReference>
<dbReference type="PRINTS" id="PR00111">
    <property type="entry name" value="ABHYDROLASE"/>
</dbReference>
<dbReference type="PANTHER" id="PTHR43798:SF33">
    <property type="entry name" value="HYDROLASE, PUTATIVE (AFU_ORTHOLOGUE AFUA_2G14860)-RELATED"/>
    <property type="match status" value="1"/>
</dbReference>
<dbReference type="PANTHER" id="PTHR43798">
    <property type="entry name" value="MONOACYLGLYCEROL LIPASE"/>
    <property type="match status" value="1"/>
</dbReference>
<accession>A0ABY6ZBS8</accession>
<evidence type="ECO:0000313" key="2">
    <source>
        <dbReference type="EMBL" id="WAH40292.1"/>
    </source>
</evidence>
<dbReference type="Proteomes" id="UP001164761">
    <property type="component" value="Chromosome"/>
</dbReference>
<evidence type="ECO:0000313" key="3">
    <source>
        <dbReference type="Proteomes" id="UP001164761"/>
    </source>
</evidence>
<dbReference type="SUPFAM" id="SSF53474">
    <property type="entry name" value="alpha/beta-Hydrolases"/>
    <property type="match status" value="1"/>
</dbReference>
<sequence>MPTIPLRDRLSRITLSCFGFPLTLREQSKMRSELRHFTPPGQLIDIGSRKMHAIVSGKGSCTVILESGMGGCAVEWCLVQPEVSKFATVVSYDRAGFGWSVQGRKTATCRDYNNDLRRMLQSIGLQPPYVLVGHSFGGMNMQLFASEYPNEVSGLILVDSTHHDRYVPESWNEARRLQYNEALKQYRLGYLLSPLGVPRKKRMHIGTRRLPPDQQQAVTALGYRSNSFQAVYQEFLDSIESGMQLKSMNGLRTDLPVIVISAGKQDDDWKRQQEGLKGLTKNTKQIVVEDSPHAIHIQRPDVIIGAIKKLIDVNGESK</sequence>
<keyword evidence="3" id="KW-1185">Reference proteome</keyword>
<gene>
    <name evidence="2" type="ORF">NZD89_18205</name>
</gene>
<dbReference type="InterPro" id="IPR000073">
    <property type="entry name" value="AB_hydrolase_1"/>
</dbReference>
<dbReference type="EMBL" id="CP104067">
    <property type="protein sequence ID" value="WAH40292.1"/>
    <property type="molecule type" value="Genomic_DNA"/>
</dbReference>
<dbReference type="Gene3D" id="3.40.50.1820">
    <property type="entry name" value="alpha/beta hydrolase"/>
    <property type="match status" value="1"/>
</dbReference>
<name>A0ABY6ZBS8_9BACL</name>
<evidence type="ECO:0000259" key="1">
    <source>
        <dbReference type="Pfam" id="PF00561"/>
    </source>
</evidence>
<keyword evidence="2" id="KW-0378">Hydrolase</keyword>
<dbReference type="InterPro" id="IPR050266">
    <property type="entry name" value="AB_hydrolase_sf"/>
</dbReference>
<protein>
    <submittedName>
        <fullName evidence="2">Alpha/beta hydrolase</fullName>
    </submittedName>
</protein>
<dbReference type="RefSeq" id="WP_268004189.1">
    <property type="nucleotide sequence ID" value="NZ_BSUT01000001.1"/>
</dbReference>
<organism evidence="2 3">
    <name type="scientific">Alicyclobacillus fastidiosus</name>
    <dbReference type="NCBI Taxonomy" id="392011"/>
    <lineage>
        <taxon>Bacteria</taxon>
        <taxon>Bacillati</taxon>
        <taxon>Bacillota</taxon>
        <taxon>Bacilli</taxon>
        <taxon>Bacillales</taxon>
        <taxon>Alicyclobacillaceae</taxon>
        <taxon>Alicyclobacillus</taxon>
    </lineage>
</organism>
<reference evidence="2" key="1">
    <citation type="submission" date="2022-08" db="EMBL/GenBank/DDBJ databases">
        <title>Alicyclobacillus fastidiosus DSM 17978, complete genome.</title>
        <authorList>
            <person name="Wang Q."/>
            <person name="Cai R."/>
            <person name="Wang Z."/>
        </authorList>
    </citation>
    <scope>NUCLEOTIDE SEQUENCE</scope>
    <source>
        <strain evidence="2">DSM 17978</strain>
    </source>
</reference>
<dbReference type="Pfam" id="PF00561">
    <property type="entry name" value="Abhydrolase_1"/>
    <property type="match status" value="1"/>
</dbReference>